<evidence type="ECO:0000313" key="1">
    <source>
        <dbReference type="EMBL" id="SLM85149.1"/>
    </source>
</evidence>
<dbReference type="RefSeq" id="WP_086950786.1">
    <property type="nucleotide sequence ID" value="NZ_FWFD01000007.1"/>
</dbReference>
<name>A0A1X6WLL4_9ENTE</name>
<dbReference type="AlphaFoldDB" id="A0A1X6WLL4"/>
<reference evidence="2" key="1">
    <citation type="submission" date="2017-02" db="EMBL/GenBank/DDBJ databases">
        <authorList>
            <person name="Dridi B."/>
        </authorList>
    </citation>
    <scope>NUCLEOTIDE SEQUENCE [LARGE SCALE GENOMIC DNA]</scope>
    <source>
        <strain evidence="2">bH819</strain>
    </source>
</reference>
<gene>
    <name evidence="1" type="ORF">FM121_03560</name>
</gene>
<sequence length="81" mass="9567">MLRSLYDDNPNLVTVLDILSQMKQEAKEKKMYFSNDAIVDAFHFLLETYGNPVYISEQGQLYWSILNKIENVEDLEQDFEN</sequence>
<dbReference type="EMBL" id="FWFD01000007">
    <property type="protein sequence ID" value="SLM85149.1"/>
    <property type="molecule type" value="Genomic_DNA"/>
</dbReference>
<evidence type="ECO:0000313" key="2">
    <source>
        <dbReference type="Proteomes" id="UP000195918"/>
    </source>
</evidence>
<accession>A0A1X6WLL4</accession>
<dbReference type="Proteomes" id="UP000195918">
    <property type="component" value="Unassembled WGS sequence"/>
</dbReference>
<organism evidence="1 2">
    <name type="scientific">Vagococcus fluvialis bH819</name>
    <dbReference type="NCBI Taxonomy" id="1255619"/>
    <lineage>
        <taxon>Bacteria</taxon>
        <taxon>Bacillati</taxon>
        <taxon>Bacillota</taxon>
        <taxon>Bacilli</taxon>
        <taxon>Lactobacillales</taxon>
        <taxon>Enterococcaceae</taxon>
        <taxon>Vagococcus</taxon>
    </lineage>
</organism>
<proteinExistence type="predicted"/>
<protein>
    <submittedName>
        <fullName evidence="1">Uncharacterized protein</fullName>
    </submittedName>
</protein>
<keyword evidence="2" id="KW-1185">Reference proteome</keyword>